<gene>
    <name evidence="2" type="ORF">HMPREF9418_2012</name>
</gene>
<reference evidence="2 3" key="1">
    <citation type="submission" date="2011-05" db="EMBL/GenBank/DDBJ databases">
        <authorList>
            <person name="Muzny D."/>
            <person name="Qin X."/>
            <person name="Deng J."/>
            <person name="Jiang H."/>
            <person name="Liu Y."/>
            <person name="Qu J."/>
            <person name="Song X.-Z."/>
            <person name="Zhang L."/>
            <person name="Thornton R."/>
            <person name="Coyle M."/>
            <person name="Francisco L."/>
            <person name="Jackson L."/>
            <person name="Javaid M."/>
            <person name="Korchina V."/>
            <person name="Kovar C."/>
            <person name="Mata R."/>
            <person name="Mathew T."/>
            <person name="Ngo R."/>
            <person name="Nguyen L."/>
            <person name="Nguyen N."/>
            <person name="Okwuonu G."/>
            <person name="Ongeri F."/>
            <person name="Pham C."/>
            <person name="Simmons D."/>
            <person name="Wilczek-Boney K."/>
            <person name="Hale W."/>
            <person name="Jakkamsetti A."/>
            <person name="Pham P."/>
            <person name="Ruth R."/>
            <person name="San Lucas F."/>
            <person name="Warren J."/>
            <person name="Zhang J."/>
            <person name="Zhao Z."/>
            <person name="Zhou C."/>
            <person name="Zhu D."/>
            <person name="Lee S."/>
            <person name="Bess C."/>
            <person name="Blankenburg K."/>
            <person name="Forbes L."/>
            <person name="Fu Q."/>
            <person name="Gubbala S."/>
            <person name="Hirani K."/>
            <person name="Jayaseelan J.C."/>
            <person name="Lara F."/>
            <person name="Munidasa M."/>
            <person name="Palculict T."/>
            <person name="Patil S."/>
            <person name="Pu L.-L."/>
            <person name="Saada N."/>
            <person name="Tang L."/>
            <person name="Weissenberger G."/>
            <person name="Zhu Y."/>
            <person name="Hemphill L."/>
            <person name="Shang Y."/>
            <person name="Youmans B."/>
            <person name="Ayvaz T."/>
            <person name="Ross M."/>
            <person name="Santibanez J."/>
            <person name="Aqrawi P."/>
            <person name="Gross S."/>
            <person name="Joshi V."/>
            <person name="Fowler G."/>
            <person name="Nazareth L."/>
            <person name="Reid J."/>
            <person name="Worley K."/>
            <person name="Petrosino J."/>
            <person name="Highlander S."/>
            <person name="Gibbs R."/>
        </authorList>
    </citation>
    <scope>NUCLEOTIDE SEQUENCE [LARGE SCALE GENOMIC DNA]</scope>
    <source>
        <strain evidence="2 3">ATCC 33926</strain>
    </source>
</reference>
<feature type="region of interest" description="Disordered" evidence="1">
    <location>
        <begin position="1"/>
        <end position="29"/>
    </location>
</feature>
<evidence type="ECO:0000313" key="3">
    <source>
        <dbReference type="Proteomes" id="UP000004982"/>
    </source>
</evidence>
<sequence>MKKSRSRTIKDKGLSRTCRRGGARNLPDRKPVDNNARIIKIDDKDDSIFITLQLKIIDLILNILFRKREVN</sequence>
<proteinExistence type="predicted"/>
<evidence type="ECO:0000256" key="1">
    <source>
        <dbReference type="SAM" id="MobiDB-lite"/>
    </source>
</evidence>
<dbReference type="AlphaFoldDB" id="A0AA36UI20"/>
<comment type="caution">
    <text evidence="2">The sequence shown here is derived from an EMBL/GenBank/DDBJ whole genome shotgun (WGS) entry which is preliminary data.</text>
</comment>
<protein>
    <submittedName>
        <fullName evidence="2">Uncharacterized protein</fullName>
    </submittedName>
</protein>
<name>A0AA36UI20_9NEIS</name>
<dbReference type="Proteomes" id="UP000004982">
    <property type="component" value="Unassembled WGS sequence"/>
</dbReference>
<dbReference type="EMBL" id="AFQE01000097">
    <property type="protein sequence ID" value="EGQ76369.1"/>
    <property type="molecule type" value="Genomic_DNA"/>
</dbReference>
<organism evidence="2 3">
    <name type="scientific">Neisseria macacae ATCC 33926</name>
    <dbReference type="NCBI Taxonomy" id="997348"/>
    <lineage>
        <taxon>Bacteria</taxon>
        <taxon>Pseudomonadati</taxon>
        <taxon>Pseudomonadota</taxon>
        <taxon>Betaproteobacteria</taxon>
        <taxon>Neisseriales</taxon>
        <taxon>Neisseriaceae</taxon>
        <taxon>Neisseria</taxon>
    </lineage>
</organism>
<evidence type="ECO:0000313" key="2">
    <source>
        <dbReference type="EMBL" id="EGQ76369.1"/>
    </source>
</evidence>
<accession>A0AA36UI20</accession>